<name>A0A1S2MF87_9BACI</name>
<protein>
    <submittedName>
        <fullName evidence="2">Uncharacterized protein</fullName>
    </submittedName>
</protein>
<reference evidence="3 4" key="3">
    <citation type="journal article" date="2019" name="Int. J. Syst. Evol. Microbiol.">
        <title>Anaerobacillus isosaccharinicus sp. nov., an alkaliphilic bacterium which degrades isosaccharinic acid.</title>
        <authorList>
            <person name="Bassil N.M."/>
            <person name="Lloyd J.R."/>
        </authorList>
    </citation>
    <scope>NUCLEOTIDE SEQUENCE [LARGE SCALE GENOMIC DNA]</scope>
    <source>
        <strain evidence="3 4">NB2006</strain>
    </source>
</reference>
<reference evidence="3" key="4">
    <citation type="submission" date="2020-10" db="EMBL/GenBank/DDBJ databases">
        <authorList>
            <person name="Bassil N.M."/>
            <person name="Lloyd J.R."/>
        </authorList>
    </citation>
    <scope>NUCLEOTIDE SEQUENCE</scope>
    <source>
        <strain evidence="3">NB2006</strain>
    </source>
</reference>
<proteinExistence type="predicted"/>
<dbReference type="EMBL" id="LQXD01000003">
    <property type="protein sequence ID" value="OIJ23224.1"/>
    <property type="molecule type" value="Genomic_DNA"/>
</dbReference>
<sequence>MLKKKKTWEDMRSKGQLHFIIKEGIVGWGIPVAILVFFITKLFDYGLDFTMYFNGEWIKDLLMNLLFFQVGGIFFGWWMWKIGESKYQEKASK</sequence>
<evidence type="ECO:0000313" key="3">
    <source>
        <dbReference type="EMBL" id="QOY35253.1"/>
    </source>
</evidence>
<gene>
    <name evidence="2" type="ORF">AWH56_01875</name>
    <name evidence="3" type="ORF">AWH56_021570</name>
</gene>
<keyword evidence="1" id="KW-0812">Transmembrane</keyword>
<dbReference type="OrthoDB" id="2692108at2"/>
<keyword evidence="1" id="KW-0472">Membrane</keyword>
<evidence type="ECO:0000313" key="2">
    <source>
        <dbReference type="EMBL" id="OIJ23224.1"/>
    </source>
</evidence>
<reference evidence="3 4" key="2">
    <citation type="journal article" date="2017" name="Genome Announc.">
        <title>Draft Genome Sequences of Four Alkaliphilic Bacteria Belonging to the Anaerobacillus Genus.</title>
        <authorList>
            <person name="Bassil N.M."/>
            <person name="Lloyd J.R."/>
        </authorList>
    </citation>
    <scope>NUCLEOTIDE SEQUENCE [LARGE SCALE GENOMIC DNA]</scope>
    <source>
        <strain evidence="3 4">NB2006</strain>
    </source>
</reference>
<feature type="transmembrane region" description="Helical" evidence="1">
    <location>
        <begin position="61"/>
        <end position="80"/>
    </location>
</feature>
<dbReference type="RefSeq" id="WP_071315565.1">
    <property type="nucleotide sequence ID" value="NZ_CP063356.2"/>
</dbReference>
<dbReference type="EMBL" id="CP063356">
    <property type="protein sequence ID" value="QOY35253.1"/>
    <property type="molecule type" value="Genomic_DNA"/>
</dbReference>
<keyword evidence="1" id="KW-1133">Transmembrane helix</keyword>
<evidence type="ECO:0000313" key="4">
    <source>
        <dbReference type="Proteomes" id="UP000180175"/>
    </source>
</evidence>
<accession>A0A1S2MF87</accession>
<dbReference type="AlphaFoldDB" id="A0A1S2MF87"/>
<keyword evidence="4" id="KW-1185">Reference proteome</keyword>
<feature type="transmembrane region" description="Helical" evidence="1">
    <location>
        <begin position="20"/>
        <end position="41"/>
    </location>
</feature>
<evidence type="ECO:0000256" key="1">
    <source>
        <dbReference type="SAM" id="Phobius"/>
    </source>
</evidence>
<dbReference type="Proteomes" id="UP000180175">
    <property type="component" value="Chromosome"/>
</dbReference>
<dbReference type="KEGG" id="aia:AWH56_021570"/>
<reference evidence="2 4" key="1">
    <citation type="submission" date="2016-10" db="EMBL/GenBank/DDBJ databases">
        <title>Draft genome sequences of four alkaliphilic bacteria belonging to the Anaerobacillus genus.</title>
        <authorList>
            <person name="Bassil N.M."/>
            <person name="Lloyd J.R."/>
        </authorList>
    </citation>
    <scope>NUCLEOTIDE SEQUENCE [LARGE SCALE GENOMIC DNA]</scope>
    <source>
        <strain evidence="2 4">NB2006</strain>
    </source>
</reference>
<organism evidence="2 4">
    <name type="scientific">Anaerobacillus isosaccharinicus</name>
    <dbReference type="NCBI Taxonomy" id="1532552"/>
    <lineage>
        <taxon>Bacteria</taxon>
        <taxon>Bacillati</taxon>
        <taxon>Bacillota</taxon>
        <taxon>Bacilli</taxon>
        <taxon>Bacillales</taxon>
        <taxon>Bacillaceae</taxon>
        <taxon>Anaerobacillus</taxon>
    </lineage>
</organism>